<evidence type="ECO:0000313" key="3">
    <source>
        <dbReference type="Proteomes" id="UP000050761"/>
    </source>
</evidence>
<dbReference type="AlphaFoldDB" id="A0A183GEC7"/>
<gene>
    <name evidence="2" type="ORF">HPBE_LOCUS20675</name>
</gene>
<evidence type="ECO:0000313" key="4">
    <source>
        <dbReference type="WBParaSite" id="HPBE_0002067601-mRNA-1"/>
    </source>
</evidence>
<organism evidence="3 4">
    <name type="scientific">Heligmosomoides polygyrus</name>
    <name type="common">Parasitic roundworm</name>
    <dbReference type="NCBI Taxonomy" id="6339"/>
    <lineage>
        <taxon>Eukaryota</taxon>
        <taxon>Metazoa</taxon>
        <taxon>Ecdysozoa</taxon>
        <taxon>Nematoda</taxon>
        <taxon>Chromadorea</taxon>
        <taxon>Rhabditida</taxon>
        <taxon>Rhabditina</taxon>
        <taxon>Rhabditomorpha</taxon>
        <taxon>Strongyloidea</taxon>
        <taxon>Heligmosomidae</taxon>
        <taxon>Heligmosomoides</taxon>
    </lineage>
</organism>
<reference evidence="2 3" key="1">
    <citation type="submission" date="2018-11" db="EMBL/GenBank/DDBJ databases">
        <authorList>
            <consortium name="Pathogen Informatics"/>
        </authorList>
    </citation>
    <scope>NUCLEOTIDE SEQUENCE [LARGE SCALE GENOMIC DNA]</scope>
</reference>
<dbReference type="EMBL" id="UZAH01032357">
    <property type="protein sequence ID" value="VDP21302.1"/>
    <property type="molecule type" value="Genomic_DNA"/>
</dbReference>
<reference evidence="4" key="2">
    <citation type="submission" date="2019-09" db="UniProtKB">
        <authorList>
            <consortium name="WormBaseParasite"/>
        </authorList>
    </citation>
    <scope>IDENTIFICATION</scope>
</reference>
<protein>
    <submittedName>
        <fullName evidence="2 4">Uncharacterized protein</fullName>
    </submittedName>
</protein>
<feature type="compositionally biased region" description="Basic and acidic residues" evidence="1">
    <location>
        <begin position="99"/>
        <end position="108"/>
    </location>
</feature>
<sequence>MIFNNDLKVASPLIFANSTVLLLAWNNEAEQARRYKESKKQYYDKDSRLSSIKIDNRVLMRNFKVELFRKIKFCLEPTRSASTLPSIPKEESELPSANRRGEGCRAEETGGCDGVERAAAPAIVSLVITFSSPVC</sequence>
<keyword evidence="3" id="KW-1185">Reference proteome</keyword>
<accession>A0A183GEC7</accession>
<accession>A0A3P8B4X3</accession>
<feature type="region of interest" description="Disordered" evidence="1">
    <location>
        <begin position="81"/>
        <end position="109"/>
    </location>
</feature>
<evidence type="ECO:0000313" key="2">
    <source>
        <dbReference type="EMBL" id="VDP21302.1"/>
    </source>
</evidence>
<dbReference type="Proteomes" id="UP000050761">
    <property type="component" value="Unassembled WGS sequence"/>
</dbReference>
<evidence type="ECO:0000256" key="1">
    <source>
        <dbReference type="SAM" id="MobiDB-lite"/>
    </source>
</evidence>
<dbReference type="WBParaSite" id="HPBE_0002067601-mRNA-1">
    <property type="protein sequence ID" value="HPBE_0002067601-mRNA-1"/>
    <property type="gene ID" value="HPBE_0002067601"/>
</dbReference>
<proteinExistence type="predicted"/>
<name>A0A183GEC7_HELPZ</name>